<name>A0AAV4A3W9_9GAST</name>
<evidence type="ECO:0000259" key="1">
    <source>
        <dbReference type="Pfam" id="PF21789"/>
    </source>
</evidence>
<dbReference type="InterPro" id="IPR048367">
    <property type="entry name" value="TNP-like_RNaseH_C"/>
</dbReference>
<dbReference type="Pfam" id="PF21789">
    <property type="entry name" value="TNP-like_RNaseH_C"/>
    <property type="match status" value="1"/>
</dbReference>
<sequence>MENSQIAISSLLMLWEDVQQTQEVKSLCNSRLNKNCIDILFSTIRGKGGHRDNPSPKEFRQSLHQVMVDYILLQSTFSNCLEDGNQFLLTLSSITSQQRRQCTTPSDIQPEQAHQAIDLVLMDFAFVAPFEQLSMAEQISLKYIARYLARQIGCAMRTEIN</sequence>
<comment type="caution">
    <text evidence="2">The sequence shown here is derived from an EMBL/GenBank/DDBJ whole genome shotgun (WGS) entry which is preliminary data.</text>
</comment>
<dbReference type="EMBL" id="BLXT01003442">
    <property type="protein sequence ID" value="GFO01577.1"/>
    <property type="molecule type" value="Genomic_DNA"/>
</dbReference>
<dbReference type="Proteomes" id="UP000735302">
    <property type="component" value="Unassembled WGS sequence"/>
</dbReference>
<dbReference type="AlphaFoldDB" id="A0AAV4A3W9"/>
<reference evidence="2 3" key="1">
    <citation type="journal article" date="2021" name="Elife">
        <title>Chloroplast acquisition without the gene transfer in kleptoplastic sea slugs, Plakobranchus ocellatus.</title>
        <authorList>
            <person name="Maeda T."/>
            <person name="Takahashi S."/>
            <person name="Yoshida T."/>
            <person name="Shimamura S."/>
            <person name="Takaki Y."/>
            <person name="Nagai Y."/>
            <person name="Toyoda A."/>
            <person name="Suzuki Y."/>
            <person name="Arimoto A."/>
            <person name="Ishii H."/>
            <person name="Satoh N."/>
            <person name="Nishiyama T."/>
            <person name="Hasebe M."/>
            <person name="Maruyama T."/>
            <person name="Minagawa J."/>
            <person name="Obokata J."/>
            <person name="Shigenobu S."/>
        </authorList>
    </citation>
    <scope>NUCLEOTIDE SEQUENCE [LARGE SCALE GENOMIC DNA]</scope>
</reference>
<gene>
    <name evidence="2" type="ORF">PoB_002808200</name>
</gene>
<evidence type="ECO:0000313" key="3">
    <source>
        <dbReference type="Proteomes" id="UP000735302"/>
    </source>
</evidence>
<keyword evidence="3" id="KW-1185">Reference proteome</keyword>
<evidence type="ECO:0000313" key="2">
    <source>
        <dbReference type="EMBL" id="GFO01577.1"/>
    </source>
</evidence>
<accession>A0AAV4A3W9</accession>
<proteinExistence type="predicted"/>
<organism evidence="2 3">
    <name type="scientific">Plakobranchus ocellatus</name>
    <dbReference type="NCBI Taxonomy" id="259542"/>
    <lineage>
        <taxon>Eukaryota</taxon>
        <taxon>Metazoa</taxon>
        <taxon>Spiralia</taxon>
        <taxon>Lophotrochozoa</taxon>
        <taxon>Mollusca</taxon>
        <taxon>Gastropoda</taxon>
        <taxon>Heterobranchia</taxon>
        <taxon>Euthyneura</taxon>
        <taxon>Panpulmonata</taxon>
        <taxon>Sacoglossa</taxon>
        <taxon>Placobranchoidea</taxon>
        <taxon>Plakobranchidae</taxon>
        <taxon>Plakobranchus</taxon>
    </lineage>
</organism>
<feature type="domain" description="Transposable element P transposase-like RNase H C-terminal" evidence="1">
    <location>
        <begin position="31"/>
        <end position="61"/>
    </location>
</feature>
<protein>
    <submittedName>
        <fullName evidence="2">Transposable element p transposase</fullName>
    </submittedName>
</protein>